<keyword evidence="3" id="KW-1185">Reference proteome</keyword>
<evidence type="ECO:0000313" key="3">
    <source>
        <dbReference type="Proteomes" id="UP000838324"/>
    </source>
</evidence>
<keyword evidence="1" id="KW-0812">Transmembrane</keyword>
<feature type="transmembrane region" description="Helical" evidence="1">
    <location>
        <begin position="152"/>
        <end position="172"/>
    </location>
</feature>
<feature type="transmembrane region" description="Helical" evidence="1">
    <location>
        <begin position="49"/>
        <end position="67"/>
    </location>
</feature>
<dbReference type="RefSeq" id="WP_236334697.1">
    <property type="nucleotide sequence ID" value="NZ_CAKMMG010000003.1"/>
</dbReference>
<dbReference type="EMBL" id="CAKMMG010000003">
    <property type="protein sequence ID" value="CAH1208692.1"/>
    <property type="molecule type" value="Genomic_DNA"/>
</dbReference>
<feature type="transmembrane region" description="Helical" evidence="1">
    <location>
        <begin position="6"/>
        <end position="29"/>
    </location>
</feature>
<reference evidence="2" key="1">
    <citation type="submission" date="2022-01" db="EMBL/GenBank/DDBJ databases">
        <authorList>
            <person name="Criscuolo A."/>
        </authorList>
    </citation>
    <scope>NUCLEOTIDE SEQUENCE</scope>
    <source>
        <strain evidence="2">CIP111892</strain>
    </source>
</reference>
<gene>
    <name evidence="2" type="ORF">PAECIP111892_03160</name>
</gene>
<feature type="transmembrane region" description="Helical" evidence="1">
    <location>
        <begin position="73"/>
        <end position="90"/>
    </location>
</feature>
<organism evidence="2 3">
    <name type="scientific">Paenibacillus auburnensis</name>
    <dbReference type="NCBI Taxonomy" id="2905649"/>
    <lineage>
        <taxon>Bacteria</taxon>
        <taxon>Bacillati</taxon>
        <taxon>Bacillota</taxon>
        <taxon>Bacilli</taxon>
        <taxon>Bacillales</taxon>
        <taxon>Paenibacillaceae</taxon>
        <taxon>Paenibacillus</taxon>
    </lineage>
</organism>
<accession>A0ABM9CCV6</accession>
<evidence type="ECO:0000313" key="2">
    <source>
        <dbReference type="EMBL" id="CAH1208692.1"/>
    </source>
</evidence>
<keyword evidence="1" id="KW-0472">Membrane</keyword>
<protein>
    <submittedName>
        <fullName evidence="2">Uncharacterized protein</fullName>
    </submittedName>
</protein>
<sequence length="245" mass="28110">MEYLHFLPVFNAMVWFGILLFVVYGIDFYRNYPAAPFAYASRRPSWHKVTLEVLIFVILSSVVVFVLHPFDSSLLMSLVLIGIIITYILGSGNRKYRESARLGLMAVHSLLGACFFGLFAMKLMDRLKITLNLNMTDNYDILYFAYHQKRPVVYGFFILLIVLYFVIGRLYMKPVYNSYAGDYRIHPRVNIKLVSGETLPGMYLLHHAGRGDIIAGDHIHRSEAAHIYCINRDHILYIEAAGSAQ</sequence>
<comment type="caution">
    <text evidence="2">The sequence shown here is derived from an EMBL/GenBank/DDBJ whole genome shotgun (WGS) entry which is preliminary data.</text>
</comment>
<evidence type="ECO:0000256" key="1">
    <source>
        <dbReference type="SAM" id="Phobius"/>
    </source>
</evidence>
<keyword evidence="1" id="KW-1133">Transmembrane helix</keyword>
<proteinExistence type="predicted"/>
<dbReference type="Proteomes" id="UP000838324">
    <property type="component" value="Unassembled WGS sequence"/>
</dbReference>
<feature type="transmembrane region" description="Helical" evidence="1">
    <location>
        <begin position="102"/>
        <end position="121"/>
    </location>
</feature>
<name>A0ABM9CCV6_9BACL</name>